<gene>
    <name evidence="3" type="ORF">D9613_005319</name>
</gene>
<proteinExistence type="predicted"/>
<dbReference type="EMBL" id="JAACJL010000016">
    <property type="protein sequence ID" value="KAF4620030.1"/>
    <property type="molecule type" value="Genomic_DNA"/>
</dbReference>
<dbReference type="SUPFAM" id="SSF88723">
    <property type="entry name" value="PIN domain-like"/>
    <property type="match status" value="1"/>
</dbReference>
<dbReference type="PANTHER" id="PTHR16161">
    <property type="entry name" value="TRANSCRIPTIONAL PROTEIN SWT1"/>
    <property type="match status" value="1"/>
</dbReference>
<dbReference type="PANTHER" id="PTHR16161:SF0">
    <property type="entry name" value="TRANSCRIPTIONAL PROTEIN SWT1"/>
    <property type="match status" value="1"/>
</dbReference>
<feature type="compositionally biased region" description="Polar residues" evidence="1">
    <location>
        <begin position="256"/>
        <end position="272"/>
    </location>
</feature>
<dbReference type="SMART" id="SM00670">
    <property type="entry name" value="PINc"/>
    <property type="match status" value="1"/>
</dbReference>
<dbReference type="InterPro" id="IPR029060">
    <property type="entry name" value="PIN-like_dom_sf"/>
</dbReference>
<evidence type="ECO:0000313" key="4">
    <source>
        <dbReference type="Proteomes" id="UP000521872"/>
    </source>
</evidence>
<evidence type="ECO:0000313" key="3">
    <source>
        <dbReference type="EMBL" id="KAF4620030.1"/>
    </source>
</evidence>
<comment type="caution">
    <text evidence="3">The sequence shown here is derived from an EMBL/GenBank/DDBJ whole genome shotgun (WGS) entry which is preliminary data.</text>
</comment>
<dbReference type="InterPro" id="IPR002716">
    <property type="entry name" value="PIN_dom"/>
</dbReference>
<dbReference type="CDD" id="cd18727">
    <property type="entry name" value="PIN_Swt1-like"/>
    <property type="match status" value="1"/>
</dbReference>
<dbReference type="GO" id="GO:0005634">
    <property type="term" value="C:nucleus"/>
    <property type="evidence" value="ECO:0007669"/>
    <property type="project" value="TreeGrafter"/>
</dbReference>
<sequence>MADWTGDLSLSDPDGHDGQLHADLMQIDALANEDVEMQAPLSEYAVYLVVDTNILLHPFEVLSQFVDDVEKLSLPVIVIVPGAVVLELDRQKNRKDLSMYARRATNWLLARIKERKLVKGQAQDETCKSTGNWKIMEPGEISTGDMYNDTLILDCCMFYSRIQRTVLCSADKNLCIISQTQGIPTISPSPHWSSREIAQSLYGDMIVNPSQFAGHKESYRGSAWDPKAPGNSETTAVAQSQDRNGDAGMVIDSKNNDPWNNSKESNLGDSNTTTWQSEHPINMLHVAVIDHFSRLLTELVGRVGGDEVSGTDLNASQHAPQTQRRRKHYTQWSVAECVEYLTEKRKVKLVNPRPEVFLLKAYTRGVAGSRPGKDWSRQDWRMAMANLKAISDAWNDISMTESLLQLEQHVDNVFSVPLRGI</sequence>
<dbReference type="Gene3D" id="3.40.50.1010">
    <property type="entry name" value="5'-nuclease"/>
    <property type="match status" value="1"/>
</dbReference>
<accession>A0A8H4QYQ8</accession>
<dbReference type="InterPro" id="IPR052626">
    <property type="entry name" value="SWT1_Regulator"/>
</dbReference>
<dbReference type="Pfam" id="PF13638">
    <property type="entry name" value="PIN_4"/>
    <property type="match status" value="1"/>
</dbReference>
<dbReference type="Proteomes" id="UP000521872">
    <property type="component" value="Unassembled WGS sequence"/>
</dbReference>
<reference evidence="3 4" key="1">
    <citation type="submission" date="2019-12" db="EMBL/GenBank/DDBJ databases">
        <authorList>
            <person name="Floudas D."/>
            <person name="Bentzer J."/>
            <person name="Ahren D."/>
            <person name="Johansson T."/>
            <person name="Persson P."/>
            <person name="Tunlid A."/>
        </authorList>
    </citation>
    <scope>NUCLEOTIDE SEQUENCE [LARGE SCALE GENOMIC DNA]</scope>
    <source>
        <strain evidence="3 4">CBS 102.39</strain>
    </source>
</reference>
<dbReference type="AlphaFoldDB" id="A0A8H4QYQ8"/>
<keyword evidence="4" id="KW-1185">Reference proteome</keyword>
<organism evidence="3 4">
    <name type="scientific">Agrocybe pediades</name>
    <dbReference type="NCBI Taxonomy" id="84607"/>
    <lineage>
        <taxon>Eukaryota</taxon>
        <taxon>Fungi</taxon>
        <taxon>Dikarya</taxon>
        <taxon>Basidiomycota</taxon>
        <taxon>Agaricomycotina</taxon>
        <taxon>Agaricomycetes</taxon>
        <taxon>Agaricomycetidae</taxon>
        <taxon>Agaricales</taxon>
        <taxon>Agaricineae</taxon>
        <taxon>Strophariaceae</taxon>
        <taxon>Agrocybe</taxon>
    </lineage>
</organism>
<evidence type="ECO:0000259" key="2">
    <source>
        <dbReference type="SMART" id="SM00670"/>
    </source>
</evidence>
<name>A0A8H4QYQ8_9AGAR</name>
<feature type="region of interest" description="Disordered" evidence="1">
    <location>
        <begin position="217"/>
        <end position="272"/>
    </location>
</feature>
<feature type="compositionally biased region" description="Polar residues" evidence="1">
    <location>
        <begin position="231"/>
        <end position="242"/>
    </location>
</feature>
<protein>
    <recommendedName>
        <fullName evidence="2">PIN domain-containing protein</fullName>
    </recommendedName>
</protein>
<evidence type="ECO:0000256" key="1">
    <source>
        <dbReference type="SAM" id="MobiDB-lite"/>
    </source>
</evidence>
<feature type="domain" description="PIN" evidence="2">
    <location>
        <begin position="46"/>
        <end position="176"/>
    </location>
</feature>
<dbReference type="GO" id="GO:0004540">
    <property type="term" value="F:RNA nuclease activity"/>
    <property type="evidence" value="ECO:0007669"/>
    <property type="project" value="UniProtKB-ARBA"/>
</dbReference>